<feature type="transmembrane region" description="Helical" evidence="8">
    <location>
        <begin position="31"/>
        <end position="51"/>
    </location>
</feature>
<dbReference type="PANTHER" id="PTHR34702:SF1">
    <property type="entry name" value="NA(+)_H(+) ANTIPORTER SUBUNIT F"/>
    <property type="match status" value="1"/>
</dbReference>
<evidence type="ECO:0000256" key="4">
    <source>
        <dbReference type="ARBA" id="ARBA00022475"/>
    </source>
</evidence>
<dbReference type="GO" id="GO:0005886">
    <property type="term" value="C:plasma membrane"/>
    <property type="evidence" value="ECO:0007669"/>
    <property type="project" value="UniProtKB-SubCell"/>
</dbReference>
<evidence type="ECO:0008006" key="11">
    <source>
        <dbReference type="Google" id="ProtNLM"/>
    </source>
</evidence>
<feature type="transmembrane region" description="Helical" evidence="8">
    <location>
        <begin position="58"/>
        <end position="77"/>
    </location>
</feature>
<keyword evidence="7 8" id="KW-0472">Membrane</keyword>
<dbReference type="Proteomes" id="UP000051096">
    <property type="component" value="Unassembled WGS sequence"/>
</dbReference>
<name>A0A0S8GPT1_UNCW3</name>
<evidence type="ECO:0000256" key="8">
    <source>
        <dbReference type="SAM" id="Phobius"/>
    </source>
</evidence>
<keyword evidence="5 8" id="KW-0812">Transmembrane</keyword>
<dbReference type="AlphaFoldDB" id="A0A0S8GPT1"/>
<organism evidence="9 10">
    <name type="scientific">candidate division WOR_3 bacterium SM23_60</name>
    <dbReference type="NCBI Taxonomy" id="1703780"/>
    <lineage>
        <taxon>Bacteria</taxon>
        <taxon>Bacteria division WOR-3</taxon>
    </lineage>
</organism>
<reference evidence="9 10" key="1">
    <citation type="journal article" date="2015" name="Microbiome">
        <title>Genomic resolution of linkages in carbon, nitrogen, and sulfur cycling among widespread estuary sediment bacteria.</title>
        <authorList>
            <person name="Baker B.J."/>
            <person name="Lazar C.S."/>
            <person name="Teske A.P."/>
            <person name="Dick G.J."/>
        </authorList>
    </citation>
    <scope>NUCLEOTIDE SEQUENCE [LARGE SCALE GENOMIC DNA]</scope>
    <source>
        <strain evidence="9">SM23_60</strain>
    </source>
</reference>
<evidence type="ECO:0000256" key="2">
    <source>
        <dbReference type="ARBA" id="ARBA00009212"/>
    </source>
</evidence>
<dbReference type="InterPro" id="IPR007208">
    <property type="entry name" value="MrpF/PhaF-like"/>
</dbReference>
<dbReference type="EMBL" id="LJUO01000002">
    <property type="protein sequence ID" value="KPK73837.1"/>
    <property type="molecule type" value="Genomic_DNA"/>
</dbReference>
<evidence type="ECO:0000313" key="10">
    <source>
        <dbReference type="Proteomes" id="UP000051096"/>
    </source>
</evidence>
<keyword evidence="3" id="KW-0813">Transport</keyword>
<comment type="similarity">
    <text evidence="2">Belongs to the CPA3 antiporters (TC 2.A.63) subunit F family.</text>
</comment>
<proteinExistence type="inferred from homology"/>
<evidence type="ECO:0000256" key="5">
    <source>
        <dbReference type="ARBA" id="ARBA00022692"/>
    </source>
</evidence>
<dbReference type="PANTHER" id="PTHR34702">
    <property type="entry name" value="NA(+)/H(+) ANTIPORTER SUBUNIT F1"/>
    <property type="match status" value="1"/>
</dbReference>
<evidence type="ECO:0000313" key="9">
    <source>
        <dbReference type="EMBL" id="KPK73837.1"/>
    </source>
</evidence>
<evidence type="ECO:0000256" key="6">
    <source>
        <dbReference type="ARBA" id="ARBA00022989"/>
    </source>
</evidence>
<evidence type="ECO:0000256" key="3">
    <source>
        <dbReference type="ARBA" id="ARBA00022448"/>
    </source>
</evidence>
<protein>
    <recommendedName>
        <fullName evidence="11">Cation:proton antiporter</fullName>
    </recommendedName>
</protein>
<keyword evidence="4" id="KW-1003">Cell membrane</keyword>
<evidence type="ECO:0000256" key="1">
    <source>
        <dbReference type="ARBA" id="ARBA00004651"/>
    </source>
</evidence>
<sequence length="84" mass="9092">MSVLVSILAIGGFLCLFRIYQGPSISDRAVGVDIMGILFVGITGLSALFYNLPYLIDLSISLALFSFIGTIALAKYLEKRSLDD</sequence>
<evidence type="ECO:0000256" key="7">
    <source>
        <dbReference type="ARBA" id="ARBA00023136"/>
    </source>
</evidence>
<comment type="caution">
    <text evidence="9">The sequence shown here is derived from an EMBL/GenBank/DDBJ whole genome shotgun (WGS) entry which is preliminary data.</text>
</comment>
<dbReference type="GO" id="GO:0015385">
    <property type="term" value="F:sodium:proton antiporter activity"/>
    <property type="evidence" value="ECO:0007669"/>
    <property type="project" value="TreeGrafter"/>
</dbReference>
<keyword evidence="6 8" id="KW-1133">Transmembrane helix</keyword>
<dbReference type="Pfam" id="PF04066">
    <property type="entry name" value="MrpF_PhaF"/>
    <property type="match status" value="1"/>
</dbReference>
<accession>A0A0S8GPT1</accession>
<gene>
    <name evidence="9" type="ORF">AMJ87_00550</name>
</gene>
<comment type="subcellular location">
    <subcellularLocation>
        <location evidence="1">Cell membrane</location>
        <topology evidence="1">Multi-pass membrane protein</topology>
    </subcellularLocation>
</comment>